<reference evidence="9" key="1">
    <citation type="submission" date="2016-01" db="EMBL/GenBank/DDBJ databases">
        <title>Reference transcriptome for the parasite Schistocephalus solidus: insights into the molecular evolution of parasitism.</title>
        <authorList>
            <person name="Hebert F.O."/>
            <person name="Grambauer S."/>
            <person name="Barber I."/>
            <person name="Landry C.R."/>
            <person name="Aubin-Horth N."/>
        </authorList>
    </citation>
    <scope>NUCLEOTIDE SEQUENCE</scope>
</reference>
<feature type="compositionally biased region" description="Polar residues" evidence="7">
    <location>
        <begin position="580"/>
        <end position="593"/>
    </location>
</feature>
<dbReference type="Pfam" id="PF09750">
    <property type="entry name" value="DRY_EERY"/>
    <property type="match status" value="1"/>
</dbReference>
<proteinExistence type="predicted"/>
<feature type="domain" description="SURP motif" evidence="8">
    <location>
        <begin position="461"/>
        <end position="503"/>
    </location>
</feature>
<dbReference type="InterPro" id="IPR000061">
    <property type="entry name" value="Surp"/>
</dbReference>
<evidence type="ECO:0000256" key="3">
    <source>
        <dbReference type="ARBA" id="ARBA00022884"/>
    </source>
</evidence>
<evidence type="ECO:0000259" key="8">
    <source>
        <dbReference type="PROSITE" id="PS50128"/>
    </source>
</evidence>
<dbReference type="InterPro" id="IPR035967">
    <property type="entry name" value="SWAP/Surp_sf"/>
</dbReference>
<feature type="compositionally biased region" description="Basic residues" evidence="7">
    <location>
        <begin position="997"/>
        <end position="1019"/>
    </location>
</feature>
<keyword evidence="6" id="KW-0508">mRNA splicing</keyword>
<feature type="compositionally biased region" description="Low complexity" evidence="7">
    <location>
        <begin position="318"/>
        <end position="328"/>
    </location>
</feature>
<dbReference type="PROSITE" id="PS50128">
    <property type="entry name" value="SURP"/>
    <property type="match status" value="2"/>
</dbReference>
<dbReference type="AlphaFoldDB" id="A0A0X3PFY2"/>
<feature type="compositionally biased region" description="Polar residues" evidence="7">
    <location>
        <begin position="534"/>
        <end position="547"/>
    </location>
</feature>
<evidence type="ECO:0000256" key="7">
    <source>
        <dbReference type="SAM" id="MobiDB-lite"/>
    </source>
</evidence>
<dbReference type="EMBL" id="GEEE01012374">
    <property type="protein sequence ID" value="JAP50851.1"/>
    <property type="molecule type" value="Transcribed_RNA"/>
</dbReference>
<feature type="region of interest" description="Disordered" evidence="7">
    <location>
        <begin position="714"/>
        <end position="742"/>
    </location>
</feature>
<dbReference type="SMART" id="SM00648">
    <property type="entry name" value="SWAP"/>
    <property type="match status" value="2"/>
</dbReference>
<evidence type="ECO:0000256" key="6">
    <source>
        <dbReference type="ARBA" id="ARBA00023187"/>
    </source>
</evidence>
<feature type="region of interest" description="Disordered" evidence="7">
    <location>
        <begin position="915"/>
        <end position="1019"/>
    </location>
</feature>
<dbReference type="GO" id="GO:0003723">
    <property type="term" value="F:RNA binding"/>
    <property type="evidence" value="ECO:0007669"/>
    <property type="project" value="UniProtKB-KW"/>
</dbReference>
<feature type="region of interest" description="Disordered" evidence="7">
    <location>
        <begin position="317"/>
        <end position="375"/>
    </location>
</feature>
<organism evidence="9">
    <name type="scientific">Schistocephalus solidus</name>
    <name type="common">Tapeworm</name>
    <dbReference type="NCBI Taxonomy" id="70667"/>
    <lineage>
        <taxon>Eukaryota</taxon>
        <taxon>Metazoa</taxon>
        <taxon>Spiralia</taxon>
        <taxon>Lophotrochozoa</taxon>
        <taxon>Platyhelminthes</taxon>
        <taxon>Cestoda</taxon>
        <taxon>Eucestoda</taxon>
        <taxon>Diphyllobothriidea</taxon>
        <taxon>Diphyllobothriidae</taxon>
        <taxon>Schistocephalus</taxon>
    </lineage>
</organism>
<feature type="region of interest" description="Disordered" evidence="7">
    <location>
        <begin position="569"/>
        <end position="637"/>
    </location>
</feature>
<feature type="region of interest" description="Disordered" evidence="7">
    <location>
        <begin position="131"/>
        <end position="177"/>
    </location>
</feature>
<feature type="compositionally biased region" description="Basic and acidic residues" evidence="7">
    <location>
        <begin position="817"/>
        <end position="829"/>
    </location>
</feature>
<feature type="domain" description="SURP motif" evidence="8">
    <location>
        <begin position="203"/>
        <end position="245"/>
    </location>
</feature>
<feature type="region of interest" description="Disordered" evidence="7">
    <location>
        <begin position="809"/>
        <end position="844"/>
    </location>
</feature>
<keyword evidence="4" id="KW-0805">Transcription regulation</keyword>
<protein>
    <submittedName>
        <fullName evidence="9">Splicing factor, suppressor of white-apricot homolog</fullName>
    </submittedName>
</protein>
<name>A0A0X3PFY2_SCHSO</name>
<feature type="region of interest" description="Disordered" evidence="7">
    <location>
        <begin position="516"/>
        <end position="557"/>
    </location>
</feature>
<keyword evidence="3" id="KW-0694">RNA-binding</keyword>
<feature type="region of interest" description="Disordered" evidence="7">
    <location>
        <begin position="264"/>
        <end position="286"/>
    </location>
</feature>
<dbReference type="InterPro" id="IPR019147">
    <property type="entry name" value="SWAP_N_domain"/>
</dbReference>
<dbReference type="Pfam" id="PF01805">
    <property type="entry name" value="Surp"/>
    <property type="match status" value="2"/>
</dbReference>
<feature type="compositionally biased region" description="Basic and acidic residues" evidence="7">
    <location>
        <begin position="341"/>
        <end position="356"/>
    </location>
</feature>
<keyword evidence="2" id="KW-0677">Repeat</keyword>
<feature type="compositionally biased region" description="Low complexity" evidence="7">
    <location>
        <begin position="548"/>
        <end position="557"/>
    </location>
</feature>
<accession>A0A0X3PFY2</accession>
<dbReference type="SUPFAM" id="SSF109905">
    <property type="entry name" value="Surp module (SWAP domain)"/>
    <property type="match status" value="2"/>
</dbReference>
<gene>
    <name evidence="9" type="primary">SFSWA</name>
    <name evidence="9" type="ORF">TR92998</name>
</gene>
<keyword evidence="1" id="KW-0507">mRNA processing</keyword>
<keyword evidence="5" id="KW-0804">Transcription</keyword>
<feature type="compositionally biased region" description="Polar residues" evidence="7">
    <location>
        <begin position="516"/>
        <end position="527"/>
    </location>
</feature>
<evidence type="ECO:0000256" key="5">
    <source>
        <dbReference type="ARBA" id="ARBA00023163"/>
    </source>
</evidence>
<dbReference type="PANTHER" id="PTHR13161">
    <property type="entry name" value="SPLICING FACTOR SUPPRESSOR OF WHITE APRICOT"/>
    <property type="match status" value="1"/>
</dbReference>
<dbReference type="GO" id="GO:0000395">
    <property type="term" value="P:mRNA 5'-splice site recognition"/>
    <property type="evidence" value="ECO:0007669"/>
    <property type="project" value="TreeGrafter"/>
</dbReference>
<dbReference type="SMART" id="SM01141">
    <property type="entry name" value="DRY_EERY"/>
    <property type="match status" value="1"/>
</dbReference>
<feature type="compositionally biased region" description="Polar residues" evidence="7">
    <location>
        <begin position="364"/>
        <end position="375"/>
    </location>
</feature>
<evidence type="ECO:0000256" key="4">
    <source>
        <dbReference type="ARBA" id="ARBA00023015"/>
    </source>
</evidence>
<evidence type="ECO:0000256" key="2">
    <source>
        <dbReference type="ARBA" id="ARBA00022737"/>
    </source>
</evidence>
<sequence>MLPVQDVALEKLQVTGYKCTLFDDPEKYLDINLGSLLVPVLSDPSLLIDRYDCRGYLQDLSDYDADNVIRRSNLQTEEDTALEELCDYERYLELQVDVHEVAILQEEEVKREGEAVRSSYAAVDFSYQAKDTSSPRELGTDEPKSAAQIPSSGSDSIPTKPEESDNDMTSAAKAPDNAPYVCPPELVLPPYMVLPQSDRQAAIIERTAVFIARNSTQMEIVLKAKQASNSQFQFLNYDSELNPFYKELVKLIKAGRYFPKIRQLPETNSFGGDGQTDPLNSMPADEPYQLKLPKVDISNTAYASLINRFKKSNEDKLAASSPTSAAAESPKDTSSPASHSHSGEEFHNSTSGHDEPVLAAKPSSEGNDLAASSKSNTVTNGFSALDYEQCYQNYYKHYYAYYYIQLARSRVGSKKLTSDLSPDESTSLVQEAAKAAATAASSAVNAIHQSSNSPSVEQRVIIDKMAEYVARNGDEFEEIVKNQKKGDPRLAFLRPGHLFHAYYQSKKAEIMASRTIKSPNKQSSTEKSAVGSPKNGQASTVTKPTIDSSSSKKTSTAAISFRLSKSASSGRLKGLAGESESLTHAADSNSSSCEPKIDRPMSPNIRLSGSCSLLPGMNSYSSDSEGEESPPPSPVTLPIRAESKETAVVMTEPSNGIPTNPTLVPSSITVFGPLPMAQAPPQAQSTIIALPRVEDQSLLKMPATPIIQNFTERSCRSPSRLTEPIPEAKVPTPPPGAQGAASTVFDGVSSTLAAAAPHLTESSRVDSSKNTCPPTVLAPLVETTTTAAVTSSPQRVFTPSDDLALLTREFSTEDSPEADKDKLSGESVDRLGCTPSPPAPAVSATELARLQRERRQRAALLVARIKRDRESQPEPTVKVPISGSASPPPPPQSVPNAVARDVIAQLRLQRERALAAQAEEEAKARKKKYAKCPPSAYAIGSYDRDSLNESGGDGRKRPRHTSPSPRTSPICLADQSLLASSRPRRRSRSRSSSSPSCHHRKPSKSHRHHKKSKHHRHRS</sequence>
<feature type="region of interest" description="Disordered" evidence="7">
    <location>
        <begin position="863"/>
        <end position="897"/>
    </location>
</feature>
<dbReference type="Gene3D" id="1.10.10.790">
    <property type="entry name" value="Surp module"/>
    <property type="match status" value="2"/>
</dbReference>
<evidence type="ECO:0000313" key="9">
    <source>
        <dbReference type="EMBL" id="JAP50851.1"/>
    </source>
</evidence>
<dbReference type="InterPro" id="IPR040397">
    <property type="entry name" value="SWAP"/>
</dbReference>
<evidence type="ECO:0000256" key="1">
    <source>
        <dbReference type="ARBA" id="ARBA00022664"/>
    </source>
</evidence>
<feature type="compositionally biased region" description="Polar residues" evidence="7">
    <location>
        <begin position="148"/>
        <end position="157"/>
    </location>
</feature>
<dbReference type="PANTHER" id="PTHR13161:SF15">
    <property type="entry name" value="SPLICING FACTOR, SUPPRESSOR OF WHITE-APRICOT HOMOLOG"/>
    <property type="match status" value="1"/>
</dbReference>
<feature type="compositionally biased region" description="Basic and acidic residues" evidence="7">
    <location>
        <begin position="942"/>
        <end position="955"/>
    </location>
</feature>